<keyword evidence="10 16" id="KW-0798">TonB box</keyword>
<evidence type="ECO:0000256" key="5">
    <source>
        <dbReference type="ARBA" id="ARBA00022496"/>
    </source>
</evidence>
<comment type="caution">
    <text evidence="19">The sequence shown here is derived from an EMBL/GenBank/DDBJ whole genome shotgun (WGS) entry which is preliminary data.</text>
</comment>
<evidence type="ECO:0000256" key="2">
    <source>
        <dbReference type="ARBA" id="ARBA00009810"/>
    </source>
</evidence>
<evidence type="ECO:0000256" key="16">
    <source>
        <dbReference type="RuleBase" id="RU003357"/>
    </source>
</evidence>
<evidence type="ECO:0000256" key="14">
    <source>
        <dbReference type="PROSITE-ProRule" id="PRU01360"/>
    </source>
</evidence>
<dbReference type="InterPro" id="IPR036942">
    <property type="entry name" value="Beta-barrel_TonB_sf"/>
</dbReference>
<dbReference type="GO" id="GO:0038023">
    <property type="term" value="F:signaling receptor activity"/>
    <property type="evidence" value="ECO:0007669"/>
    <property type="project" value="InterPro"/>
</dbReference>
<dbReference type="FunFam" id="2.170.130.10:FF:000001">
    <property type="entry name" value="Catecholate siderophore TonB-dependent receptor"/>
    <property type="match status" value="1"/>
</dbReference>
<dbReference type="SUPFAM" id="SSF56935">
    <property type="entry name" value="Porins"/>
    <property type="match status" value="1"/>
</dbReference>
<dbReference type="InterPro" id="IPR011662">
    <property type="entry name" value="Secretin/TonB_short_N"/>
</dbReference>
<evidence type="ECO:0000256" key="8">
    <source>
        <dbReference type="ARBA" id="ARBA00023004"/>
    </source>
</evidence>
<keyword evidence="20" id="KW-1185">Reference proteome</keyword>
<dbReference type="PROSITE" id="PS52016">
    <property type="entry name" value="TONB_DEPENDENT_REC_3"/>
    <property type="match status" value="1"/>
</dbReference>
<dbReference type="CDD" id="cd01347">
    <property type="entry name" value="ligand_gated_channel"/>
    <property type="match status" value="1"/>
</dbReference>
<comment type="similarity">
    <text evidence="2 14 16">Belongs to the TonB-dependent receptor family.</text>
</comment>
<dbReference type="InterPro" id="IPR010105">
    <property type="entry name" value="TonB_sidphr_rcpt"/>
</dbReference>
<organism evidence="19 20">
    <name type="scientific">Methylophaga muralis</name>
    <dbReference type="NCBI Taxonomy" id="291169"/>
    <lineage>
        <taxon>Bacteria</taxon>
        <taxon>Pseudomonadati</taxon>
        <taxon>Pseudomonadota</taxon>
        <taxon>Gammaproteobacteria</taxon>
        <taxon>Thiotrichales</taxon>
        <taxon>Piscirickettsiaceae</taxon>
        <taxon>Methylophaga</taxon>
    </lineage>
</organism>
<reference evidence="19 20" key="1">
    <citation type="submission" date="2016-07" db="EMBL/GenBank/DDBJ databases">
        <title>Draft Genome Sequence of Methylophaga muralis Bur 1.</title>
        <authorList>
            <person name="Vasilenko O.V."/>
            <person name="Doronina N.V."/>
            <person name="Shmareva M.N."/>
            <person name="Tarlachkov S.V."/>
            <person name="Mustakhimov I."/>
            <person name="Trotsenko Y.A."/>
        </authorList>
    </citation>
    <scope>NUCLEOTIDE SEQUENCE [LARGE SCALE GENOMIC DNA]</scope>
    <source>
        <strain evidence="19 20">Bur 1</strain>
    </source>
</reference>
<keyword evidence="6 14" id="KW-0812">Transmembrane</keyword>
<evidence type="ECO:0000313" key="20">
    <source>
        <dbReference type="Proteomes" id="UP000094379"/>
    </source>
</evidence>
<dbReference type="InterPro" id="IPR012910">
    <property type="entry name" value="Plug_dom"/>
</dbReference>
<proteinExistence type="inferred from homology"/>
<dbReference type="AlphaFoldDB" id="A0A1E3GPG8"/>
<dbReference type="GO" id="GO:0015344">
    <property type="term" value="F:siderophore uptake transmembrane transporter activity"/>
    <property type="evidence" value="ECO:0007669"/>
    <property type="project" value="TreeGrafter"/>
</dbReference>
<keyword evidence="8" id="KW-0408">Iron</keyword>
<dbReference type="GO" id="GO:0009279">
    <property type="term" value="C:cell outer membrane"/>
    <property type="evidence" value="ECO:0007669"/>
    <property type="project" value="UniProtKB-SubCell"/>
</dbReference>
<keyword evidence="13 14" id="KW-0998">Cell outer membrane</keyword>
<keyword evidence="7" id="KW-0732">Signal</keyword>
<evidence type="ECO:0000256" key="17">
    <source>
        <dbReference type="SAM" id="MobiDB-lite"/>
    </source>
</evidence>
<dbReference type="GO" id="GO:0015891">
    <property type="term" value="P:siderophore transport"/>
    <property type="evidence" value="ECO:0007669"/>
    <property type="project" value="InterPro"/>
</dbReference>
<dbReference type="EMBL" id="MCRI01000037">
    <property type="protein sequence ID" value="ODN65835.1"/>
    <property type="molecule type" value="Genomic_DNA"/>
</dbReference>
<dbReference type="Gene3D" id="2.40.170.20">
    <property type="entry name" value="TonB-dependent receptor, beta-barrel domain"/>
    <property type="match status" value="1"/>
</dbReference>
<feature type="short sequence motif" description="TonB C-terminal box" evidence="15">
    <location>
        <begin position="795"/>
        <end position="812"/>
    </location>
</feature>
<dbReference type="PATRIC" id="fig|291169.3.peg.2421"/>
<evidence type="ECO:0000256" key="7">
    <source>
        <dbReference type="ARBA" id="ARBA00022729"/>
    </source>
</evidence>
<dbReference type="InterPro" id="IPR037066">
    <property type="entry name" value="Plug_dom_sf"/>
</dbReference>
<dbReference type="SMART" id="SM00965">
    <property type="entry name" value="STN"/>
    <property type="match status" value="1"/>
</dbReference>
<accession>A0A1E3GPG8</accession>
<evidence type="ECO:0000313" key="19">
    <source>
        <dbReference type="EMBL" id="ODN65835.1"/>
    </source>
</evidence>
<name>A0A1E3GPG8_9GAMM</name>
<feature type="compositionally biased region" description="Polar residues" evidence="17">
    <location>
        <begin position="687"/>
        <end position="696"/>
    </location>
</feature>
<evidence type="ECO:0000256" key="1">
    <source>
        <dbReference type="ARBA" id="ARBA00004571"/>
    </source>
</evidence>
<comment type="subcellular location">
    <subcellularLocation>
        <location evidence="1 14">Cell outer membrane</location>
        <topology evidence="1 14">Multi-pass membrane protein</topology>
    </subcellularLocation>
</comment>
<feature type="domain" description="Secretin/TonB short N-terminal" evidence="18">
    <location>
        <begin position="72"/>
        <end position="122"/>
    </location>
</feature>
<dbReference type="InterPro" id="IPR039426">
    <property type="entry name" value="TonB-dep_rcpt-like"/>
</dbReference>
<dbReference type="PROSITE" id="PS01156">
    <property type="entry name" value="TONB_DEPENDENT_REC_2"/>
    <property type="match status" value="1"/>
</dbReference>
<dbReference type="Pfam" id="PF07715">
    <property type="entry name" value="Plug"/>
    <property type="match status" value="1"/>
</dbReference>
<dbReference type="InterPro" id="IPR010917">
    <property type="entry name" value="TonB_rcpt_CS"/>
</dbReference>
<protein>
    <submittedName>
        <fullName evidence="19">Putative TonB-dependent receptor BfrD</fullName>
    </submittedName>
</protein>
<dbReference type="Gene3D" id="3.55.50.30">
    <property type="match status" value="1"/>
</dbReference>
<evidence type="ECO:0000256" key="3">
    <source>
        <dbReference type="ARBA" id="ARBA00022448"/>
    </source>
</evidence>
<dbReference type="NCBIfam" id="TIGR01783">
    <property type="entry name" value="TonB-siderophor"/>
    <property type="match status" value="1"/>
</dbReference>
<dbReference type="PANTHER" id="PTHR32552">
    <property type="entry name" value="FERRICHROME IRON RECEPTOR-RELATED"/>
    <property type="match status" value="1"/>
</dbReference>
<evidence type="ECO:0000256" key="9">
    <source>
        <dbReference type="ARBA" id="ARBA00023065"/>
    </source>
</evidence>
<evidence type="ECO:0000256" key="13">
    <source>
        <dbReference type="ARBA" id="ARBA00023237"/>
    </source>
</evidence>
<keyword evidence="11 14" id="KW-0472">Membrane</keyword>
<gene>
    <name evidence="19" type="primary">bfrD</name>
    <name evidence="19" type="ORF">A9E74_02401</name>
</gene>
<dbReference type="Gene3D" id="2.170.130.10">
    <property type="entry name" value="TonB-dependent receptor, plug domain"/>
    <property type="match status" value="1"/>
</dbReference>
<evidence type="ECO:0000259" key="18">
    <source>
        <dbReference type="SMART" id="SM00965"/>
    </source>
</evidence>
<feature type="region of interest" description="Disordered" evidence="17">
    <location>
        <begin position="687"/>
        <end position="711"/>
    </location>
</feature>
<evidence type="ECO:0000256" key="12">
    <source>
        <dbReference type="ARBA" id="ARBA00023170"/>
    </source>
</evidence>
<dbReference type="Pfam" id="PF00593">
    <property type="entry name" value="TonB_dep_Rec_b-barrel"/>
    <property type="match status" value="1"/>
</dbReference>
<evidence type="ECO:0000256" key="11">
    <source>
        <dbReference type="ARBA" id="ARBA00023136"/>
    </source>
</evidence>
<keyword evidence="5" id="KW-0410">Iron transport</keyword>
<dbReference type="RefSeq" id="WP_069296791.1">
    <property type="nucleotide sequence ID" value="NZ_MCRI01000037.1"/>
</dbReference>
<evidence type="ECO:0000256" key="10">
    <source>
        <dbReference type="ARBA" id="ARBA00023077"/>
    </source>
</evidence>
<sequence length="812" mass="89713">MKTQQLNEETRFNTRPLTATLRYIMFGLAINTAFPQLVLAEEASPSNAVVFFSIERGDLEKALEQFASQTGLNLSYEPSLMTGKTTAGVQGEFLTTEALNQLIKGTGLTSVSTSTGFNIESRSEQTSSMQMPSITITAEAIENSYQPLVRLNTATRSSASVFETPQSIDVISATSILDRGADSLTSALDYTPGVTTSTGEGTREQFIIRGFSAISDTYIDGMRDAGLYFRDTFNLEQIQVVKGPAGVLYGRGSAGGMINLVSKRATDEEFAHFDASYGSYNSRRFTADLNMPVTDNIHFRVNAMREDADSFRSDVDSEKRGLAIATALHFSPETSLDLQLLYSRDERVLDAGIPGLNGKPADVDISTYYGAADAEEADRGTSEEKSLTAEFNTALTDTLKLRNTFRYREYDLDRKQTTVDRLLLNTSEPRLRLARSNFMQQQKDYSNKLELISTHEWAGISHEIMFGGEYMYEDRDALSRGGTLSSAYDITVYDPVLNTVPAQGASIRRDAVYQTTTKSLYIQDLIRFNEQWSLLAGIRKDWLERDFDDLDPQDRDVLSENSFNSPRLGLVYQHNDWLSFYASASKSYQPGGDTGVLAPGDEINPPEISTNYEVGSKFSLNDGTAIVTVSVFELTKENVPTRDRSISDSPTLYIGEVTAKGIEISATGEVGYGLSLQGGVTYTDAEVTSSNDTTAPRVTPTPERTPLKGKKLDNTPNITAKLWGIKRLNQNWRVGLGVRYESETYADTTTNDIKLPSFTVFDSGVYYSNGQWNASLLINNITDKKFYESATNDRSILPGTPRTALLNVGYSF</sequence>
<dbReference type="PANTHER" id="PTHR32552:SF68">
    <property type="entry name" value="FERRICHROME OUTER MEMBRANE TRANSPORTER_PHAGE RECEPTOR"/>
    <property type="match status" value="1"/>
</dbReference>
<evidence type="ECO:0000256" key="6">
    <source>
        <dbReference type="ARBA" id="ARBA00022692"/>
    </source>
</evidence>
<dbReference type="Proteomes" id="UP000094379">
    <property type="component" value="Unassembled WGS sequence"/>
</dbReference>
<keyword evidence="9" id="KW-0406">Ion transport</keyword>
<keyword evidence="12 19" id="KW-0675">Receptor</keyword>
<dbReference type="STRING" id="291169.A9E74_02401"/>
<dbReference type="InterPro" id="IPR000531">
    <property type="entry name" value="Beta-barrel_TonB"/>
</dbReference>
<evidence type="ECO:0000256" key="4">
    <source>
        <dbReference type="ARBA" id="ARBA00022452"/>
    </source>
</evidence>
<keyword evidence="3 14" id="KW-0813">Transport</keyword>
<keyword evidence="4 14" id="KW-1134">Transmembrane beta strand</keyword>
<evidence type="ECO:0000256" key="15">
    <source>
        <dbReference type="PROSITE-ProRule" id="PRU10144"/>
    </source>
</evidence>